<name>A0ACB8TK64_9AGAM</name>
<evidence type="ECO:0000313" key="1">
    <source>
        <dbReference type="EMBL" id="KAI0068829.1"/>
    </source>
</evidence>
<accession>A0ACB8TK64</accession>
<reference evidence="1" key="1">
    <citation type="submission" date="2021-03" db="EMBL/GenBank/DDBJ databases">
        <authorList>
            <consortium name="DOE Joint Genome Institute"/>
            <person name="Ahrendt S."/>
            <person name="Looney B.P."/>
            <person name="Miyauchi S."/>
            <person name="Morin E."/>
            <person name="Drula E."/>
            <person name="Courty P.E."/>
            <person name="Chicoki N."/>
            <person name="Fauchery L."/>
            <person name="Kohler A."/>
            <person name="Kuo A."/>
            <person name="Labutti K."/>
            <person name="Pangilinan J."/>
            <person name="Lipzen A."/>
            <person name="Riley R."/>
            <person name="Andreopoulos W."/>
            <person name="He G."/>
            <person name="Johnson J."/>
            <person name="Barry K.W."/>
            <person name="Grigoriev I.V."/>
            <person name="Nagy L."/>
            <person name="Hibbett D."/>
            <person name="Henrissat B."/>
            <person name="Matheny P.B."/>
            <person name="Labbe J."/>
            <person name="Martin F."/>
        </authorList>
    </citation>
    <scope>NUCLEOTIDE SEQUENCE</scope>
    <source>
        <strain evidence="1">HHB10654</strain>
    </source>
</reference>
<dbReference type="Proteomes" id="UP000814140">
    <property type="component" value="Unassembled WGS sequence"/>
</dbReference>
<reference evidence="1" key="2">
    <citation type="journal article" date="2022" name="New Phytol.">
        <title>Evolutionary transition to the ectomycorrhizal habit in the genomes of a hyperdiverse lineage of mushroom-forming fungi.</title>
        <authorList>
            <person name="Looney B."/>
            <person name="Miyauchi S."/>
            <person name="Morin E."/>
            <person name="Drula E."/>
            <person name="Courty P.E."/>
            <person name="Kohler A."/>
            <person name="Kuo A."/>
            <person name="LaButti K."/>
            <person name="Pangilinan J."/>
            <person name="Lipzen A."/>
            <person name="Riley R."/>
            <person name="Andreopoulos W."/>
            <person name="He G."/>
            <person name="Johnson J."/>
            <person name="Nolan M."/>
            <person name="Tritt A."/>
            <person name="Barry K.W."/>
            <person name="Grigoriev I.V."/>
            <person name="Nagy L.G."/>
            <person name="Hibbett D."/>
            <person name="Henrissat B."/>
            <person name="Matheny P.B."/>
            <person name="Labbe J."/>
            <person name="Martin F.M."/>
        </authorList>
    </citation>
    <scope>NUCLEOTIDE SEQUENCE</scope>
    <source>
        <strain evidence="1">HHB10654</strain>
    </source>
</reference>
<gene>
    <name evidence="1" type="ORF">BV25DRAFT_1895977</name>
</gene>
<dbReference type="EMBL" id="MU277187">
    <property type="protein sequence ID" value="KAI0068829.1"/>
    <property type="molecule type" value="Genomic_DNA"/>
</dbReference>
<protein>
    <submittedName>
        <fullName evidence="1">Uncharacterized protein</fullName>
    </submittedName>
</protein>
<keyword evidence="2" id="KW-1185">Reference proteome</keyword>
<proteinExistence type="predicted"/>
<comment type="caution">
    <text evidence="1">The sequence shown here is derived from an EMBL/GenBank/DDBJ whole genome shotgun (WGS) entry which is preliminary data.</text>
</comment>
<feature type="non-terminal residue" evidence="1">
    <location>
        <position position="1"/>
    </location>
</feature>
<evidence type="ECO:0000313" key="2">
    <source>
        <dbReference type="Proteomes" id="UP000814140"/>
    </source>
</evidence>
<organism evidence="1 2">
    <name type="scientific">Artomyces pyxidatus</name>
    <dbReference type="NCBI Taxonomy" id="48021"/>
    <lineage>
        <taxon>Eukaryota</taxon>
        <taxon>Fungi</taxon>
        <taxon>Dikarya</taxon>
        <taxon>Basidiomycota</taxon>
        <taxon>Agaricomycotina</taxon>
        <taxon>Agaricomycetes</taxon>
        <taxon>Russulales</taxon>
        <taxon>Auriscalpiaceae</taxon>
        <taxon>Artomyces</taxon>
    </lineage>
</organism>
<sequence>RLASARRSVGIYACQIPASFLSRSCSAGTILEHSRNIIISPTGPCAEYGRKRRAVGRPPVARLVSSEIRGLSVSVVWCIAARSGPLVISPNE</sequence>